<keyword evidence="3" id="KW-1185">Reference proteome</keyword>
<dbReference type="AlphaFoldDB" id="K1W643"/>
<organism evidence="2 3">
    <name type="scientific">Trichosporon asahii var. asahii (strain CBS 8904)</name>
    <name type="common">Yeast</name>
    <dbReference type="NCBI Taxonomy" id="1220162"/>
    <lineage>
        <taxon>Eukaryota</taxon>
        <taxon>Fungi</taxon>
        <taxon>Dikarya</taxon>
        <taxon>Basidiomycota</taxon>
        <taxon>Agaricomycotina</taxon>
        <taxon>Tremellomycetes</taxon>
        <taxon>Trichosporonales</taxon>
        <taxon>Trichosporonaceae</taxon>
        <taxon>Trichosporon</taxon>
    </lineage>
</organism>
<evidence type="ECO:0000313" key="2">
    <source>
        <dbReference type="EMBL" id="EKD04388.1"/>
    </source>
</evidence>
<sequence length="326" mass="35707">MAELSLPLSSPKSNPSNTTTTKRKRRTPAKLPTSKADTAQRKAIAEWNRVSRQIAAAEAAHLRELRLRAEIGQRCRASHAYQLAHPSVKNSMRARIREAILREREERMALMRARRAANRAGVKFEDEVGMEVDSTEDGEGEESEGSGSEGTEEEGTGDERREENKGTVYMQLRRWAERKTRQKDAMLTFQEVNRRHLSPQAARRLSDAGSAILSSPPPSPPGRFSTDGAPPVSSPPSSLSMCQSPPRSICSSSTSSRSSIDDEPIHTPVSMAPGVFVEWSPTAEQLVLSHPEAAQESCLRHTPLGALTPNELSTIEALCALPLKPA</sequence>
<accession>K1W643</accession>
<dbReference type="EMBL" id="AMBO01000225">
    <property type="protein sequence ID" value="EKD04388.1"/>
    <property type="molecule type" value="Genomic_DNA"/>
</dbReference>
<feature type="region of interest" description="Disordered" evidence="1">
    <location>
        <begin position="126"/>
        <end position="167"/>
    </location>
</feature>
<reference evidence="2 3" key="1">
    <citation type="journal article" date="2012" name="Eukaryot. Cell">
        <title>Genome sequence of the Trichosporon asahii environmental strain CBS 8904.</title>
        <authorList>
            <person name="Yang R.Y."/>
            <person name="Li H.T."/>
            <person name="Zhu H."/>
            <person name="Zhou G.P."/>
            <person name="Wang M."/>
            <person name="Wang L."/>
        </authorList>
    </citation>
    <scope>NUCLEOTIDE SEQUENCE [LARGE SCALE GENOMIC DNA]</scope>
    <source>
        <strain evidence="2 3">CBS 8904</strain>
    </source>
</reference>
<comment type="caution">
    <text evidence="2">The sequence shown here is derived from an EMBL/GenBank/DDBJ whole genome shotgun (WGS) entry which is preliminary data.</text>
</comment>
<dbReference type="InParanoid" id="K1W643"/>
<feature type="compositionally biased region" description="Low complexity" evidence="1">
    <location>
        <begin position="235"/>
        <end position="258"/>
    </location>
</feature>
<proteinExistence type="predicted"/>
<evidence type="ECO:0000313" key="3">
    <source>
        <dbReference type="Proteomes" id="UP000006757"/>
    </source>
</evidence>
<gene>
    <name evidence="2" type="ORF">A1Q2_01272</name>
</gene>
<dbReference type="HOGENOM" id="CLU_853075_0_0_1"/>
<feature type="region of interest" description="Disordered" evidence="1">
    <location>
        <begin position="1"/>
        <end position="39"/>
    </location>
</feature>
<name>K1W643_TRIAC</name>
<dbReference type="Proteomes" id="UP000006757">
    <property type="component" value="Unassembled WGS sequence"/>
</dbReference>
<evidence type="ECO:0000256" key="1">
    <source>
        <dbReference type="SAM" id="MobiDB-lite"/>
    </source>
</evidence>
<feature type="compositionally biased region" description="Low complexity" evidence="1">
    <location>
        <begin position="1"/>
        <end position="20"/>
    </location>
</feature>
<feature type="compositionally biased region" description="Acidic residues" evidence="1">
    <location>
        <begin position="127"/>
        <end position="156"/>
    </location>
</feature>
<feature type="region of interest" description="Disordered" evidence="1">
    <location>
        <begin position="190"/>
        <end position="267"/>
    </location>
</feature>
<protein>
    <submittedName>
        <fullName evidence="2">Uncharacterized protein</fullName>
    </submittedName>
</protein>